<comment type="caution">
    <text evidence="2">The sequence shown here is derived from an EMBL/GenBank/DDBJ whole genome shotgun (WGS) entry which is preliminary data.</text>
</comment>
<evidence type="ECO:0000256" key="1">
    <source>
        <dbReference type="SAM" id="MobiDB-lite"/>
    </source>
</evidence>
<gene>
    <name evidence="2" type="ORF">O181_007474</name>
</gene>
<dbReference type="AlphaFoldDB" id="A0A9Q3BKY7"/>
<proteinExistence type="predicted"/>
<dbReference type="EMBL" id="AVOT02001668">
    <property type="protein sequence ID" value="MBW0467759.1"/>
    <property type="molecule type" value="Genomic_DNA"/>
</dbReference>
<feature type="region of interest" description="Disordered" evidence="1">
    <location>
        <begin position="38"/>
        <end position="57"/>
    </location>
</feature>
<accession>A0A9Q3BKY7</accession>
<organism evidence="2 3">
    <name type="scientific">Austropuccinia psidii MF-1</name>
    <dbReference type="NCBI Taxonomy" id="1389203"/>
    <lineage>
        <taxon>Eukaryota</taxon>
        <taxon>Fungi</taxon>
        <taxon>Dikarya</taxon>
        <taxon>Basidiomycota</taxon>
        <taxon>Pucciniomycotina</taxon>
        <taxon>Pucciniomycetes</taxon>
        <taxon>Pucciniales</taxon>
        <taxon>Sphaerophragmiaceae</taxon>
        <taxon>Austropuccinia</taxon>
    </lineage>
</organism>
<keyword evidence="3" id="KW-1185">Reference proteome</keyword>
<sequence>MPVQHIYPAKNTRSQRNQSVITPTERASLDWTASAHQLSASLDRGPPIEGEASPKRGGINSIISRSFSVLLGGYTEISQGTRSRLQDVEYEAREGSVE</sequence>
<evidence type="ECO:0000313" key="3">
    <source>
        <dbReference type="Proteomes" id="UP000765509"/>
    </source>
</evidence>
<reference evidence="2" key="1">
    <citation type="submission" date="2021-03" db="EMBL/GenBank/DDBJ databases">
        <title>Draft genome sequence of rust myrtle Austropuccinia psidii MF-1, a brazilian biotype.</title>
        <authorList>
            <person name="Quecine M.C."/>
            <person name="Pachon D.M.R."/>
            <person name="Bonatelli M.L."/>
            <person name="Correr F.H."/>
            <person name="Franceschini L.M."/>
            <person name="Leite T.F."/>
            <person name="Margarido G.R.A."/>
            <person name="Almeida C.A."/>
            <person name="Ferrarezi J.A."/>
            <person name="Labate C.A."/>
        </authorList>
    </citation>
    <scope>NUCLEOTIDE SEQUENCE</scope>
    <source>
        <strain evidence="2">MF-1</strain>
    </source>
</reference>
<evidence type="ECO:0000313" key="2">
    <source>
        <dbReference type="EMBL" id="MBW0467759.1"/>
    </source>
</evidence>
<name>A0A9Q3BKY7_9BASI</name>
<feature type="region of interest" description="Disordered" evidence="1">
    <location>
        <begin position="1"/>
        <end position="28"/>
    </location>
</feature>
<protein>
    <submittedName>
        <fullName evidence="2">Uncharacterized protein</fullName>
    </submittedName>
</protein>
<feature type="compositionally biased region" description="Polar residues" evidence="1">
    <location>
        <begin position="11"/>
        <end position="22"/>
    </location>
</feature>
<dbReference type="Proteomes" id="UP000765509">
    <property type="component" value="Unassembled WGS sequence"/>
</dbReference>